<evidence type="ECO:0000256" key="1">
    <source>
        <dbReference type="SAM" id="SignalP"/>
    </source>
</evidence>
<gene>
    <name evidence="2" type="ORF">LVIROSA_LOCUS33519</name>
</gene>
<organism evidence="2 3">
    <name type="scientific">Lactuca virosa</name>
    <dbReference type="NCBI Taxonomy" id="75947"/>
    <lineage>
        <taxon>Eukaryota</taxon>
        <taxon>Viridiplantae</taxon>
        <taxon>Streptophyta</taxon>
        <taxon>Embryophyta</taxon>
        <taxon>Tracheophyta</taxon>
        <taxon>Spermatophyta</taxon>
        <taxon>Magnoliopsida</taxon>
        <taxon>eudicotyledons</taxon>
        <taxon>Gunneridae</taxon>
        <taxon>Pentapetalae</taxon>
        <taxon>asterids</taxon>
        <taxon>campanulids</taxon>
        <taxon>Asterales</taxon>
        <taxon>Asteraceae</taxon>
        <taxon>Cichorioideae</taxon>
        <taxon>Cichorieae</taxon>
        <taxon>Lactucinae</taxon>
        <taxon>Lactuca</taxon>
    </lineage>
</organism>
<dbReference type="Proteomes" id="UP001157418">
    <property type="component" value="Unassembled WGS sequence"/>
</dbReference>
<feature type="signal peptide" evidence="1">
    <location>
        <begin position="1"/>
        <end position="28"/>
    </location>
</feature>
<evidence type="ECO:0000313" key="2">
    <source>
        <dbReference type="EMBL" id="CAH1447948.1"/>
    </source>
</evidence>
<keyword evidence="3" id="KW-1185">Reference proteome</keyword>
<comment type="caution">
    <text evidence="2">The sequence shown here is derived from an EMBL/GenBank/DDBJ whole genome shotgun (WGS) entry which is preliminary data.</text>
</comment>
<name>A0AAU9PD05_9ASTR</name>
<evidence type="ECO:0000313" key="3">
    <source>
        <dbReference type="Proteomes" id="UP001157418"/>
    </source>
</evidence>
<reference evidence="2 3" key="1">
    <citation type="submission" date="2022-01" db="EMBL/GenBank/DDBJ databases">
        <authorList>
            <person name="Xiong W."/>
            <person name="Schranz E."/>
        </authorList>
    </citation>
    <scope>NUCLEOTIDE SEQUENCE [LARGE SCALE GENOMIC DNA]</scope>
</reference>
<feature type="chain" id="PRO_5043583382" evidence="1">
    <location>
        <begin position="29"/>
        <end position="75"/>
    </location>
</feature>
<protein>
    <submittedName>
        <fullName evidence="2">Uncharacterized protein</fullName>
    </submittedName>
</protein>
<sequence length="75" mass="7873">MALTSKTILAITILVLVFVCMVFVPSLALTPACIGPCASIKNSCLQLCQERGFITGACVPSPSPLCCCHDQPANF</sequence>
<dbReference type="AlphaFoldDB" id="A0AAU9PD05"/>
<dbReference type="EMBL" id="CAKMRJ010005634">
    <property type="protein sequence ID" value="CAH1447948.1"/>
    <property type="molecule type" value="Genomic_DNA"/>
</dbReference>
<keyword evidence="1" id="KW-0732">Signal</keyword>
<accession>A0AAU9PD05</accession>
<proteinExistence type="predicted"/>